<dbReference type="AlphaFoldDB" id="A0A2P2NK14"/>
<name>A0A2P2NK14_RHIMU</name>
<protein>
    <submittedName>
        <fullName evidence="1">Uncharacterized protein</fullName>
    </submittedName>
</protein>
<accession>A0A2P2NK14</accession>
<reference evidence="1" key="1">
    <citation type="submission" date="2018-02" db="EMBL/GenBank/DDBJ databases">
        <title>Rhizophora mucronata_Transcriptome.</title>
        <authorList>
            <person name="Meera S.P."/>
            <person name="Sreeshan A."/>
            <person name="Augustine A."/>
        </authorList>
    </citation>
    <scope>NUCLEOTIDE SEQUENCE</scope>
    <source>
        <tissue evidence="1">Leaf</tissue>
    </source>
</reference>
<proteinExistence type="predicted"/>
<organism evidence="1">
    <name type="scientific">Rhizophora mucronata</name>
    <name type="common">Asiatic mangrove</name>
    <dbReference type="NCBI Taxonomy" id="61149"/>
    <lineage>
        <taxon>Eukaryota</taxon>
        <taxon>Viridiplantae</taxon>
        <taxon>Streptophyta</taxon>
        <taxon>Embryophyta</taxon>
        <taxon>Tracheophyta</taxon>
        <taxon>Spermatophyta</taxon>
        <taxon>Magnoliopsida</taxon>
        <taxon>eudicotyledons</taxon>
        <taxon>Gunneridae</taxon>
        <taxon>Pentapetalae</taxon>
        <taxon>rosids</taxon>
        <taxon>fabids</taxon>
        <taxon>Malpighiales</taxon>
        <taxon>Rhizophoraceae</taxon>
        <taxon>Rhizophora</taxon>
    </lineage>
</organism>
<sequence length="48" mass="5377">MVYMHSYIMYCACLFFSFLALQCLCCLRSILVVTADNASFCHEGMVAG</sequence>
<evidence type="ECO:0000313" key="1">
    <source>
        <dbReference type="EMBL" id="MBX42785.1"/>
    </source>
</evidence>
<dbReference type="EMBL" id="GGEC01062301">
    <property type="protein sequence ID" value="MBX42785.1"/>
    <property type="molecule type" value="Transcribed_RNA"/>
</dbReference>